<reference evidence="2" key="1">
    <citation type="submission" date="2017-02" db="EMBL/GenBank/DDBJ databases">
        <authorList>
            <person name="Tafer H."/>
            <person name="Lopandic K."/>
        </authorList>
    </citation>
    <scope>NUCLEOTIDE SEQUENCE [LARGE SCALE GENOMIC DNA]</scope>
    <source>
        <strain evidence="2">CBS 366.77</strain>
    </source>
</reference>
<protein>
    <recommendedName>
        <fullName evidence="3">F-box domain-containing protein</fullName>
    </recommendedName>
</protein>
<proteinExistence type="predicted"/>
<sequence length="483" mass="55372">MSRSEELHSLRLPVDVWYIVMDMLQLPQPDGNIEENPHERYNGWKPKSVAQRFPHLSNLINLSSTCTWLRGLIVPRIFATVELNNTAKSARSIIAIRQGKFSKCVKSLRYLAVCDPDQQDLPLSDVYPPEVDDVLANMACFDNLQKLVVEFPFDYDTDLFIDYFQDSEFDKDPEAAAMAESENAFRGLMAASFRAIISNYTRYPSSVPFPRSVEINDLNIIMVSTFSTDAFQYFLSQLKTFKLSLIEYDNGAGWQLNTNSIFASFADCLGSLFFNHLASVEEFSLDPRKSGFLGNAGQAYCCNISLRASTMPKLRKLTLSNIFICLELQDFLLRHMESLKSIILRDCFATVENEWVFGERIRWQDLFNALVQGPFTQLTSFEFVRKESQRELLYQNDEHVDPDLVEQIETRLSKIPHAKVFPYGYVDDKYGFGFVHTEANQAAFIRGEDHRSYLDLMAMVHSNAVRDREAPERSGIEKIHCTS</sequence>
<evidence type="ECO:0000313" key="2">
    <source>
        <dbReference type="Proteomes" id="UP000266188"/>
    </source>
</evidence>
<dbReference type="OrthoDB" id="5410873at2759"/>
<dbReference type="Proteomes" id="UP000266188">
    <property type="component" value="Unassembled WGS sequence"/>
</dbReference>
<dbReference type="AlphaFoldDB" id="A0A3A2ZRX8"/>
<dbReference type="EMBL" id="MVGC01000034">
    <property type="protein sequence ID" value="RJE25922.1"/>
    <property type="molecule type" value="Genomic_DNA"/>
</dbReference>
<evidence type="ECO:0008006" key="3">
    <source>
        <dbReference type="Google" id="ProtNLM"/>
    </source>
</evidence>
<accession>A0A3A2ZRX8</accession>
<evidence type="ECO:0000313" key="1">
    <source>
        <dbReference type="EMBL" id="RJE25922.1"/>
    </source>
</evidence>
<name>A0A3A2ZRX8_9EURO</name>
<gene>
    <name evidence="1" type="ORF">PHISCL_01764</name>
</gene>
<organism evidence="1 2">
    <name type="scientific">Aspergillus sclerotialis</name>
    <dbReference type="NCBI Taxonomy" id="2070753"/>
    <lineage>
        <taxon>Eukaryota</taxon>
        <taxon>Fungi</taxon>
        <taxon>Dikarya</taxon>
        <taxon>Ascomycota</taxon>
        <taxon>Pezizomycotina</taxon>
        <taxon>Eurotiomycetes</taxon>
        <taxon>Eurotiomycetidae</taxon>
        <taxon>Eurotiales</taxon>
        <taxon>Aspergillaceae</taxon>
        <taxon>Aspergillus</taxon>
        <taxon>Aspergillus subgen. Polypaecilum</taxon>
    </lineage>
</organism>
<comment type="caution">
    <text evidence="1">The sequence shown here is derived from an EMBL/GenBank/DDBJ whole genome shotgun (WGS) entry which is preliminary data.</text>
</comment>
<keyword evidence="2" id="KW-1185">Reference proteome</keyword>